<protein>
    <recommendedName>
        <fullName evidence="4">HAMP domain-containing protein</fullName>
    </recommendedName>
</protein>
<keyword evidence="1" id="KW-0812">Transmembrane</keyword>
<evidence type="ECO:0000313" key="3">
    <source>
        <dbReference type="Proteomes" id="UP000294664"/>
    </source>
</evidence>
<dbReference type="Proteomes" id="UP000294664">
    <property type="component" value="Unassembled WGS sequence"/>
</dbReference>
<dbReference type="PROSITE" id="PS51257">
    <property type="entry name" value="PROKAR_LIPOPROTEIN"/>
    <property type="match status" value="1"/>
</dbReference>
<gene>
    <name evidence="2" type="ORF">EDC64_101510</name>
</gene>
<keyword evidence="3" id="KW-1185">Reference proteome</keyword>
<dbReference type="AlphaFoldDB" id="A0A4R3M3Z4"/>
<evidence type="ECO:0000256" key="1">
    <source>
        <dbReference type="SAM" id="Phobius"/>
    </source>
</evidence>
<sequence>MIRTSLGLIVVFALIAAACVAFGAYFSYVTLQNAHRKAIEARFGVTAERIAGSVQSAAALGISLPAQTTLAALLRREARLDPTILSIDVTDDDAKILFSSDPARIGVAAGLRPTHAVSRRVENDLAATIGAVTVRYDSAALAAGAAALAHELRIIALPALIAAALATIAIGLLLAAGLRRAAHRAGDPASWPRAARAALAEAEAAHGAANLAPVPGIAAGERP</sequence>
<accession>A0A4R3M3Z4</accession>
<keyword evidence="1" id="KW-0472">Membrane</keyword>
<organism evidence="2 3">
    <name type="scientific">Aquabacter spiritensis</name>
    <dbReference type="NCBI Taxonomy" id="933073"/>
    <lineage>
        <taxon>Bacteria</taxon>
        <taxon>Pseudomonadati</taxon>
        <taxon>Pseudomonadota</taxon>
        <taxon>Alphaproteobacteria</taxon>
        <taxon>Hyphomicrobiales</taxon>
        <taxon>Xanthobacteraceae</taxon>
        <taxon>Aquabacter</taxon>
    </lineage>
</organism>
<evidence type="ECO:0000313" key="2">
    <source>
        <dbReference type="EMBL" id="TCT07991.1"/>
    </source>
</evidence>
<dbReference type="OrthoDB" id="8450364at2"/>
<name>A0A4R3M3Z4_9HYPH</name>
<dbReference type="RefSeq" id="WP_132029528.1">
    <property type="nucleotide sequence ID" value="NZ_SMAI01000001.1"/>
</dbReference>
<reference evidence="2 3" key="1">
    <citation type="submission" date="2019-03" db="EMBL/GenBank/DDBJ databases">
        <title>Genomic Encyclopedia of Type Strains, Phase IV (KMG-IV): sequencing the most valuable type-strain genomes for metagenomic binning, comparative biology and taxonomic classification.</title>
        <authorList>
            <person name="Goeker M."/>
        </authorList>
    </citation>
    <scope>NUCLEOTIDE SEQUENCE [LARGE SCALE GENOMIC DNA]</scope>
    <source>
        <strain evidence="2 3">DSM 9035</strain>
    </source>
</reference>
<feature type="transmembrane region" description="Helical" evidence="1">
    <location>
        <begin position="155"/>
        <end position="176"/>
    </location>
</feature>
<keyword evidence="1" id="KW-1133">Transmembrane helix</keyword>
<dbReference type="EMBL" id="SMAI01000001">
    <property type="protein sequence ID" value="TCT07991.1"/>
    <property type="molecule type" value="Genomic_DNA"/>
</dbReference>
<proteinExistence type="predicted"/>
<evidence type="ECO:0008006" key="4">
    <source>
        <dbReference type="Google" id="ProtNLM"/>
    </source>
</evidence>
<comment type="caution">
    <text evidence="2">The sequence shown here is derived from an EMBL/GenBank/DDBJ whole genome shotgun (WGS) entry which is preliminary data.</text>
</comment>